<keyword evidence="3" id="KW-1185">Reference proteome</keyword>
<dbReference type="SUPFAM" id="SSF52540">
    <property type="entry name" value="P-loop containing nucleoside triphosphate hydrolases"/>
    <property type="match status" value="1"/>
</dbReference>
<dbReference type="PANTHER" id="PTHR40396:SF1">
    <property type="entry name" value="ATPASE AAA-TYPE CORE DOMAIN-CONTAINING PROTEIN"/>
    <property type="match status" value="1"/>
</dbReference>
<gene>
    <name evidence="2" type="ORF">H4683_001224</name>
</gene>
<reference evidence="2" key="1">
    <citation type="submission" date="2020-10" db="EMBL/GenBank/DDBJ databases">
        <title>Genomic Encyclopedia of Type Strains, Phase IV (KMG-IV): sequencing the most valuable type-strain genomes for metagenomic binning, comparative biology and taxonomic classification.</title>
        <authorList>
            <person name="Goeker M."/>
        </authorList>
    </citation>
    <scope>NUCLEOTIDE SEQUENCE</scope>
    <source>
        <strain evidence="2">DSM 13886</strain>
    </source>
</reference>
<dbReference type="AlphaFoldDB" id="A0A927MG93"/>
<dbReference type="RefSeq" id="WP_192597934.1">
    <property type="nucleotide sequence ID" value="NZ_JADBEL010000004.1"/>
</dbReference>
<evidence type="ECO:0000259" key="1">
    <source>
        <dbReference type="Pfam" id="PF13304"/>
    </source>
</evidence>
<sequence length="425" mass="48481">MLHQFTFSNFKSFKKTTTLDLIAASITEHAQDLANDCFDEKVLKVSAIFGANASGKSNVVKAFDFMRNNVLLSFFRSNDLDQDIETSNLTLDPFKFDNSIEPSDFEVLFSVDENIYNYGFSIDVDRIREEFLYVRDKKSKKEKFTNIFYRTGNDVEEVTGELKSVSNILKISKILGSRTLFLSFAANLEIPIARTVYEWFISSKVMDYGQDTSERLILNKRASPLVRLLQDDKQKLALENFVKAIDLGIEGFSLIENEILTPSGADTRYQVVSTHKNIDDGSLVAVPLHNESSGTKKMISLYIPISRALQEGSVLFVDELDAKLHPLLLRYLLILFHSNESNPKNAQLIFATHDVFSLDKSNFRRDEIWFVDKNDQGISDLYSLDSYLLEENGTTKKVRKDASYGKDYILGRYKSVPKLKSLMEE</sequence>
<protein>
    <submittedName>
        <fullName evidence="2">AAA15 family ATPase/GTPase</fullName>
    </submittedName>
</protein>
<evidence type="ECO:0000313" key="3">
    <source>
        <dbReference type="Proteomes" id="UP000658225"/>
    </source>
</evidence>
<dbReference type="Gene3D" id="3.40.50.300">
    <property type="entry name" value="P-loop containing nucleotide triphosphate hydrolases"/>
    <property type="match status" value="1"/>
</dbReference>
<comment type="caution">
    <text evidence="2">The sequence shown here is derived from an EMBL/GenBank/DDBJ whole genome shotgun (WGS) entry which is preliminary data.</text>
</comment>
<dbReference type="InterPro" id="IPR003959">
    <property type="entry name" value="ATPase_AAA_core"/>
</dbReference>
<dbReference type="InterPro" id="IPR027417">
    <property type="entry name" value="P-loop_NTPase"/>
</dbReference>
<dbReference type="PANTHER" id="PTHR40396">
    <property type="entry name" value="ATPASE-LIKE PROTEIN"/>
    <property type="match status" value="1"/>
</dbReference>
<organism evidence="2 3">
    <name type="scientific">Sporosarcina limicola</name>
    <dbReference type="NCBI Taxonomy" id="34101"/>
    <lineage>
        <taxon>Bacteria</taxon>
        <taxon>Bacillati</taxon>
        <taxon>Bacillota</taxon>
        <taxon>Bacilli</taxon>
        <taxon>Bacillales</taxon>
        <taxon>Caryophanaceae</taxon>
        <taxon>Sporosarcina</taxon>
    </lineage>
</organism>
<name>A0A927MG93_9BACL</name>
<dbReference type="GO" id="GO:0016887">
    <property type="term" value="F:ATP hydrolysis activity"/>
    <property type="evidence" value="ECO:0007669"/>
    <property type="project" value="InterPro"/>
</dbReference>
<dbReference type="Pfam" id="PF13304">
    <property type="entry name" value="AAA_21"/>
    <property type="match status" value="1"/>
</dbReference>
<accession>A0A927MG93</accession>
<evidence type="ECO:0000313" key="2">
    <source>
        <dbReference type="EMBL" id="MBE1554149.1"/>
    </source>
</evidence>
<proteinExistence type="predicted"/>
<dbReference type="EMBL" id="JADBEL010000004">
    <property type="protein sequence ID" value="MBE1554149.1"/>
    <property type="molecule type" value="Genomic_DNA"/>
</dbReference>
<feature type="domain" description="ATPase AAA-type core" evidence="1">
    <location>
        <begin position="46"/>
        <end position="359"/>
    </location>
</feature>
<dbReference type="Proteomes" id="UP000658225">
    <property type="component" value="Unassembled WGS sequence"/>
</dbReference>
<dbReference type="GO" id="GO:0005524">
    <property type="term" value="F:ATP binding"/>
    <property type="evidence" value="ECO:0007669"/>
    <property type="project" value="InterPro"/>
</dbReference>